<dbReference type="Gene3D" id="3.40.225.10">
    <property type="entry name" value="Class II aldolase/adducin N-terminal domain"/>
    <property type="match status" value="1"/>
</dbReference>
<dbReference type="SMART" id="SM01007">
    <property type="entry name" value="Aldolase_II"/>
    <property type="match status" value="1"/>
</dbReference>
<evidence type="ECO:0000256" key="2">
    <source>
        <dbReference type="ARBA" id="ARBA00023239"/>
    </source>
</evidence>
<dbReference type="EMBL" id="DVOB01000078">
    <property type="protein sequence ID" value="HIU95771.1"/>
    <property type="molecule type" value="Genomic_DNA"/>
</dbReference>
<accession>A0A9D1SV22</accession>
<dbReference type="GO" id="GO:0005829">
    <property type="term" value="C:cytosol"/>
    <property type="evidence" value="ECO:0007669"/>
    <property type="project" value="TreeGrafter"/>
</dbReference>
<protein>
    <submittedName>
        <fullName evidence="4">Class II aldolase/adducin family protein</fullName>
    </submittedName>
</protein>
<keyword evidence="2" id="KW-0456">Lyase</keyword>
<gene>
    <name evidence="4" type="ORF">IAD25_03565</name>
</gene>
<dbReference type="PANTHER" id="PTHR22789:SF0">
    <property type="entry name" value="3-OXO-TETRONATE 4-PHOSPHATE DECARBOXYLASE-RELATED"/>
    <property type="match status" value="1"/>
</dbReference>
<sequence length="331" mass="37052">MDERKMRKDIVELGKQLLERELVARTWGNISGRLDRSECLITPSGLDYKRMEEADIVRLDISTGQWEGNREPSSEKLIHMAAYSRFEDVRFVVHTHQKYATALGMTGLKSVDINEREWERLAGVGIAAYGPSGSEELRDAVDDVLRSGMETVLMIHHGALVCGRTREQAMERVLLLEQVCGRSVKGMEGAGDYGIVSISGELADELRAGFSKADVFRTPAVDICAAKGDDIYAQVDDMAQMIGERIPVVGNTNEAVSSLKRWPAVLIKDVGAVVRAKTEDDVEALRLLVDKACICCVHTRTMDMELKLAESDVIRMRHKYEDDYARRKDEM</sequence>
<evidence type="ECO:0000313" key="5">
    <source>
        <dbReference type="Proteomes" id="UP000824130"/>
    </source>
</evidence>
<reference evidence="4" key="1">
    <citation type="submission" date="2020-10" db="EMBL/GenBank/DDBJ databases">
        <authorList>
            <person name="Gilroy R."/>
        </authorList>
    </citation>
    <scope>NUCLEOTIDE SEQUENCE</scope>
    <source>
        <strain evidence="4">ChiSjej4B22-8349</strain>
    </source>
</reference>
<evidence type="ECO:0000259" key="3">
    <source>
        <dbReference type="SMART" id="SM01007"/>
    </source>
</evidence>
<evidence type="ECO:0000313" key="4">
    <source>
        <dbReference type="EMBL" id="HIU95771.1"/>
    </source>
</evidence>
<dbReference type="SUPFAM" id="SSF53639">
    <property type="entry name" value="AraD/HMP-PK domain-like"/>
    <property type="match status" value="2"/>
</dbReference>
<dbReference type="InterPro" id="IPR001303">
    <property type="entry name" value="Aldolase_II/adducin_N"/>
</dbReference>
<evidence type="ECO:0000256" key="1">
    <source>
        <dbReference type="ARBA" id="ARBA00022723"/>
    </source>
</evidence>
<proteinExistence type="predicted"/>
<dbReference type="GO" id="GO:0019323">
    <property type="term" value="P:pentose catabolic process"/>
    <property type="evidence" value="ECO:0007669"/>
    <property type="project" value="TreeGrafter"/>
</dbReference>
<dbReference type="GO" id="GO:0016832">
    <property type="term" value="F:aldehyde-lyase activity"/>
    <property type="evidence" value="ECO:0007669"/>
    <property type="project" value="TreeGrafter"/>
</dbReference>
<reference evidence="4" key="2">
    <citation type="journal article" date="2021" name="PeerJ">
        <title>Extensive microbial diversity within the chicken gut microbiome revealed by metagenomics and culture.</title>
        <authorList>
            <person name="Gilroy R."/>
            <person name="Ravi A."/>
            <person name="Getino M."/>
            <person name="Pursley I."/>
            <person name="Horton D.L."/>
            <person name="Alikhan N.F."/>
            <person name="Baker D."/>
            <person name="Gharbi K."/>
            <person name="Hall N."/>
            <person name="Watson M."/>
            <person name="Adriaenssens E.M."/>
            <person name="Foster-Nyarko E."/>
            <person name="Jarju S."/>
            <person name="Secka A."/>
            <person name="Antonio M."/>
            <person name="Oren A."/>
            <person name="Chaudhuri R.R."/>
            <person name="La Ragione R."/>
            <person name="Hildebrand F."/>
            <person name="Pallen M.J."/>
        </authorList>
    </citation>
    <scope>NUCLEOTIDE SEQUENCE</scope>
    <source>
        <strain evidence="4">ChiSjej4B22-8349</strain>
    </source>
</reference>
<keyword evidence="1" id="KW-0479">Metal-binding</keyword>
<dbReference type="Proteomes" id="UP000824130">
    <property type="component" value="Unassembled WGS sequence"/>
</dbReference>
<dbReference type="Pfam" id="PF00596">
    <property type="entry name" value="Aldolase_II"/>
    <property type="match status" value="1"/>
</dbReference>
<dbReference type="PANTHER" id="PTHR22789">
    <property type="entry name" value="FUCULOSE PHOSPHATE ALDOLASE"/>
    <property type="match status" value="1"/>
</dbReference>
<dbReference type="InterPro" id="IPR050197">
    <property type="entry name" value="Aldolase_class_II_sugar_metab"/>
</dbReference>
<dbReference type="AlphaFoldDB" id="A0A9D1SV22"/>
<name>A0A9D1SV22_9FIRM</name>
<dbReference type="GO" id="GO:0046872">
    <property type="term" value="F:metal ion binding"/>
    <property type="evidence" value="ECO:0007669"/>
    <property type="project" value="UniProtKB-KW"/>
</dbReference>
<comment type="caution">
    <text evidence="4">The sequence shown here is derived from an EMBL/GenBank/DDBJ whole genome shotgun (WGS) entry which is preliminary data.</text>
</comment>
<dbReference type="InterPro" id="IPR036409">
    <property type="entry name" value="Aldolase_II/adducin_N_sf"/>
</dbReference>
<feature type="domain" description="Class II aldolase/adducin N-terminal" evidence="3">
    <location>
        <begin position="8"/>
        <end position="184"/>
    </location>
</feature>
<organism evidence="4 5">
    <name type="scientific">Candidatus Allocopromorpha excrementipullorum</name>
    <dbReference type="NCBI Taxonomy" id="2840743"/>
    <lineage>
        <taxon>Bacteria</taxon>
        <taxon>Bacillati</taxon>
        <taxon>Bacillota</taxon>
        <taxon>Clostridia</taxon>
        <taxon>Eubacteriales</taxon>
        <taxon>Eubacteriaceae</taxon>
        <taxon>Eubacteriaceae incertae sedis</taxon>
        <taxon>Candidatus Allocopromorpha</taxon>
    </lineage>
</organism>